<dbReference type="GO" id="GO:0005886">
    <property type="term" value="C:plasma membrane"/>
    <property type="evidence" value="ECO:0007669"/>
    <property type="project" value="UniProtKB-SubCell"/>
</dbReference>
<evidence type="ECO:0000256" key="1">
    <source>
        <dbReference type="ARBA" id="ARBA00004651"/>
    </source>
</evidence>
<dbReference type="Pfam" id="PF12698">
    <property type="entry name" value="ABC2_membrane_3"/>
    <property type="match status" value="1"/>
</dbReference>
<comment type="caution">
    <text evidence="8">The sequence shown here is derived from an EMBL/GenBank/DDBJ whole genome shotgun (WGS) entry which is preliminary data.</text>
</comment>
<dbReference type="Gene3D" id="3.40.1710.10">
    <property type="entry name" value="abc type-2 transporter like domain"/>
    <property type="match status" value="1"/>
</dbReference>
<name>A0A938WLL5_9BACT</name>
<evidence type="ECO:0000313" key="9">
    <source>
        <dbReference type="Proteomes" id="UP000764045"/>
    </source>
</evidence>
<dbReference type="InterPro" id="IPR013525">
    <property type="entry name" value="ABC2_TM"/>
</dbReference>
<organism evidence="8 9">
    <name type="scientific">Marseilla massiliensis</name>
    <dbReference type="NCBI Taxonomy" id="1841864"/>
    <lineage>
        <taxon>Bacteria</taxon>
        <taxon>Pseudomonadati</taxon>
        <taxon>Bacteroidota</taxon>
        <taxon>Bacteroidia</taxon>
        <taxon>Bacteroidales</taxon>
        <taxon>Prevotellaceae</taxon>
        <taxon>Marseilla</taxon>
    </lineage>
</organism>
<keyword evidence="5 6" id="KW-0472">Membrane</keyword>
<dbReference type="PANTHER" id="PTHR30294">
    <property type="entry name" value="MEMBRANE COMPONENT OF ABC TRANSPORTER YHHJ-RELATED"/>
    <property type="match status" value="1"/>
</dbReference>
<dbReference type="AlphaFoldDB" id="A0A938WLL5"/>
<dbReference type="EMBL" id="JACJJL010000006">
    <property type="protein sequence ID" value="MBM6661142.1"/>
    <property type="molecule type" value="Genomic_DNA"/>
</dbReference>
<comment type="subcellular location">
    <subcellularLocation>
        <location evidence="1">Cell membrane</location>
        <topology evidence="1">Multi-pass membrane protein</topology>
    </subcellularLocation>
</comment>
<evidence type="ECO:0000256" key="6">
    <source>
        <dbReference type="SAM" id="Phobius"/>
    </source>
</evidence>
<dbReference type="PANTHER" id="PTHR30294:SF46">
    <property type="entry name" value="ABC TRANSPORTER PERMEASE"/>
    <property type="match status" value="1"/>
</dbReference>
<feature type="transmembrane region" description="Helical" evidence="6">
    <location>
        <begin position="373"/>
        <end position="389"/>
    </location>
</feature>
<feature type="transmembrane region" description="Helical" evidence="6">
    <location>
        <begin position="197"/>
        <end position="219"/>
    </location>
</feature>
<evidence type="ECO:0000259" key="7">
    <source>
        <dbReference type="Pfam" id="PF12698"/>
    </source>
</evidence>
<keyword evidence="4 6" id="KW-1133">Transmembrane helix</keyword>
<dbReference type="Proteomes" id="UP000764045">
    <property type="component" value="Unassembled WGS sequence"/>
</dbReference>
<dbReference type="GO" id="GO:0140359">
    <property type="term" value="F:ABC-type transporter activity"/>
    <property type="evidence" value="ECO:0007669"/>
    <property type="project" value="InterPro"/>
</dbReference>
<keyword evidence="2" id="KW-1003">Cell membrane</keyword>
<feature type="transmembrane region" description="Helical" evidence="6">
    <location>
        <begin position="240"/>
        <end position="262"/>
    </location>
</feature>
<dbReference type="InterPro" id="IPR051449">
    <property type="entry name" value="ABC-2_transporter_component"/>
</dbReference>
<dbReference type="RefSeq" id="WP_205108652.1">
    <property type="nucleotide sequence ID" value="NZ_JACJJL010000006.1"/>
</dbReference>
<feature type="domain" description="ABC-2 type transporter transmembrane" evidence="7">
    <location>
        <begin position="34"/>
        <end position="386"/>
    </location>
</feature>
<keyword evidence="3 6" id="KW-0812">Transmembrane</keyword>
<keyword evidence="9" id="KW-1185">Reference proteome</keyword>
<feature type="transmembrane region" description="Helical" evidence="6">
    <location>
        <begin position="34"/>
        <end position="52"/>
    </location>
</feature>
<evidence type="ECO:0000313" key="8">
    <source>
        <dbReference type="EMBL" id="MBM6661142.1"/>
    </source>
</evidence>
<protein>
    <submittedName>
        <fullName evidence="8">ABC transporter permease</fullName>
    </submittedName>
</protein>
<evidence type="ECO:0000256" key="3">
    <source>
        <dbReference type="ARBA" id="ARBA00022692"/>
    </source>
</evidence>
<reference evidence="8 9" key="1">
    <citation type="journal article" date="2021" name="Sci. Rep.">
        <title>The distribution of antibiotic resistance genes in chicken gut microbiota commensals.</title>
        <authorList>
            <person name="Juricova H."/>
            <person name="Matiasovicova J."/>
            <person name="Kubasova T."/>
            <person name="Cejkova D."/>
            <person name="Rychlik I."/>
        </authorList>
    </citation>
    <scope>NUCLEOTIDE SEQUENCE [LARGE SCALE GENOMIC DNA]</scope>
    <source>
        <strain evidence="8 9">An819</strain>
    </source>
</reference>
<evidence type="ECO:0000256" key="5">
    <source>
        <dbReference type="ARBA" id="ARBA00023136"/>
    </source>
</evidence>
<feature type="transmembrane region" description="Helical" evidence="6">
    <location>
        <begin position="310"/>
        <end position="329"/>
    </location>
</feature>
<feature type="transmembrane region" description="Helical" evidence="6">
    <location>
        <begin position="282"/>
        <end position="303"/>
    </location>
</feature>
<sequence>MREDGIINKIRGGVVDACRIWAEEMRQTVRDEGVLIFFILVPLLYPLLYSWIYNNEVVRDVPVAVVDNSRTAMSREFVRHCDASPDVRVLCYASDMDEARALLSRQVVKGIYYLPSDFSTRLNRMEQTAVSVYCDMSLMLTYKAVYQTAMSVALDMNSQLQVKVAGNTTDREDLVTTSPMAVTPVPMFNPSGGYGSFILPAVLMLILQQTLVLGIGLSAGTARERNRYQDLIPFSRSYQGMFRIVMGKAMCYFMIYAVLGSYLSMIVPRLFHFVVLAEPSVLLAIMLPYIFASIFFGMVVSCMVRYRENVMLLVVFASVPLLFLSGVSWPQSNMPWYWECFSWLFPSTFGIRAYVRVNTLGASLYDVAFEYRALWVQAAAYFLLACLVYRHQIIQSRRHALDRLDYIRRRREVKRRLRERAARK</sequence>
<proteinExistence type="predicted"/>
<evidence type="ECO:0000256" key="2">
    <source>
        <dbReference type="ARBA" id="ARBA00022475"/>
    </source>
</evidence>
<evidence type="ECO:0000256" key="4">
    <source>
        <dbReference type="ARBA" id="ARBA00022989"/>
    </source>
</evidence>
<gene>
    <name evidence="8" type="ORF">H6B30_05130</name>
</gene>
<accession>A0A938WLL5</accession>